<dbReference type="GO" id="GO:0005634">
    <property type="term" value="C:nucleus"/>
    <property type="evidence" value="ECO:0000318"/>
    <property type="project" value="GO_Central"/>
</dbReference>
<feature type="domain" description="Cyclin-like" evidence="7">
    <location>
        <begin position="240"/>
        <end position="324"/>
    </location>
</feature>
<dbReference type="InParanoid" id="D8SLR7"/>
<feature type="domain" description="Cyclin-like" evidence="7">
    <location>
        <begin position="337"/>
        <end position="420"/>
    </location>
</feature>
<evidence type="ECO:0000313" key="10">
    <source>
        <dbReference type="Proteomes" id="UP000001514"/>
    </source>
</evidence>
<dbReference type="InterPro" id="IPR006671">
    <property type="entry name" value="Cyclin_N"/>
</dbReference>
<dbReference type="SMART" id="SM00385">
    <property type="entry name" value="CYCLIN"/>
    <property type="match status" value="2"/>
</dbReference>
<feature type="compositionally biased region" description="Low complexity" evidence="6">
    <location>
        <begin position="67"/>
        <end position="76"/>
    </location>
</feature>
<keyword evidence="4" id="KW-0131">Cell cycle</keyword>
<keyword evidence="3 5" id="KW-0195">Cyclin</keyword>
<dbReference type="SUPFAM" id="SSF47954">
    <property type="entry name" value="Cyclin-like"/>
    <property type="match status" value="2"/>
</dbReference>
<evidence type="ECO:0000256" key="4">
    <source>
        <dbReference type="ARBA" id="ARBA00023306"/>
    </source>
</evidence>
<dbReference type="GO" id="GO:0000307">
    <property type="term" value="C:cyclin-dependent protein kinase holoenzyme complex"/>
    <property type="evidence" value="ECO:0000318"/>
    <property type="project" value="GO_Central"/>
</dbReference>
<dbReference type="Pfam" id="PF00134">
    <property type="entry name" value="Cyclin_N"/>
    <property type="match status" value="1"/>
</dbReference>
<keyword evidence="10" id="KW-1185">Reference proteome</keyword>
<evidence type="ECO:0000256" key="2">
    <source>
        <dbReference type="ARBA" id="ARBA00022618"/>
    </source>
</evidence>
<dbReference type="Proteomes" id="UP000001514">
    <property type="component" value="Unassembled WGS sequence"/>
</dbReference>
<evidence type="ECO:0000256" key="1">
    <source>
        <dbReference type="ARBA" id="ARBA00006955"/>
    </source>
</evidence>
<proteinExistence type="inferred from homology"/>
<dbReference type="CDD" id="cd20506">
    <property type="entry name" value="CYCLIN_AtCycA-like_rpt2"/>
    <property type="match status" value="1"/>
</dbReference>
<dbReference type="Gene3D" id="1.10.472.10">
    <property type="entry name" value="Cyclin-like"/>
    <property type="match status" value="2"/>
</dbReference>
<accession>D8SLR7</accession>
<dbReference type="GO" id="GO:0016538">
    <property type="term" value="F:cyclin-dependent protein serine/threonine kinase regulator activity"/>
    <property type="evidence" value="ECO:0000318"/>
    <property type="project" value="GO_Central"/>
</dbReference>
<dbReference type="PROSITE" id="PS00292">
    <property type="entry name" value="CYCLINS"/>
    <property type="match status" value="1"/>
</dbReference>
<dbReference type="FunCoup" id="D8SLR7">
    <property type="interactions" value="2014"/>
</dbReference>
<organism evidence="10">
    <name type="scientific">Selaginella moellendorffii</name>
    <name type="common">Spikemoss</name>
    <dbReference type="NCBI Taxonomy" id="88036"/>
    <lineage>
        <taxon>Eukaryota</taxon>
        <taxon>Viridiplantae</taxon>
        <taxon>Streptophyta</taxon>
        <taxon>Embryophyta</taxon>
        <taxon>Tracheophyta</taxon>
        <taxon>Lycopodiopsida</taxon>
        <taxon>Selaginellales</taxon>
        <taxon>Selaginellaceae</taxon>
        <taxon>Selaginella</taxon>
    </lineage>
</organism>
<dbReference type="CDD" id="cd20562">
    <property type="entry name" value="CYCLIN_AtCycA_like_rpt1"/>
    <property type="match status" value="1"/>
</dbReference>
<dbReference type="GO" id="GO:0051301">
    <property type="term" value="P:cell division"/>
    <property type="evidence" value="ECO:0007669"/>
    <property type="project" value="UniProtKB-KW"/>
</dbReference>
<comment type="similarity">
    <text evidence="1">Belongs to the cyclin family. Cyclin AB subfamily.</text>
</comment>
<name>D8SLR7_SELML</name>
<dbReference type="HOGENOM" id="CLU_020695_13_3_1"/>
<sequence>MSSDGADRRLRSRTSSWTGSQKSAGQSSQPRLASKRAALDDGRAWSSGGSSSSSAVTALSQGKKRAALSSLSNSANVPAMRATVTPKSQIVVTKPKSRGLHEKKALKKVSKPVVKAVAIESVPDKSDSVAEVRVENLESPAVKADPQAVLSLERKTVQSLYISREPKETELQQGVASSNSIDASLKDIDAGIKDPQMCGLYATDIYQHLRMAELKRRPSTNFMEFIQQDINPGMRGILVDWLVEVAEEYKLVPDTLYLTVSYIDRFLSANVVSRQRLQLLGVSCMLIASKYEEICAPQVEEFCYITDNTYSKSELVDMERQVLCQLRFELTTPTIKTFIRRFMRAAQAAYQLEFLGNYLAELSLVEYSFLKYMPSMIAASAVFLARLTHNPAAKPWDATLSRYTRYKASELSECVADMYDLQRNIKGCGLPATREKYKQHKFKCVSSLQPPVLAPEHFQDDA</sequence>
<evidence type="ECO:0000259" key="7">
    <source>
        <dbReference type="SMART" id="SM00385"/>
    </source>
</evidence>
<dbReference type="FunFam" id="1.10.472.10:FF:000167">
    <property type="entry name" value="Mitotic cyclin 6"/>
    <property type="match status" value="1"/>
</dbReference>
<gene>
    <name evidence="9" type="primary">CYCA2-2</name>
    <name evidence="9" type="ORF">SELMODRAFT_423452</name>
</gene>
<evidence type="ECO:0000259" key="8">
    <source>
        <dbReference type="SMART" id="SM01332"/>
    </source>
</evidence>
<dbReference type="Pfam" id="PF02984">
    <property type="entry name" value="Cyclin_C"/>
    <property type="match status" value="1"/>
</dbReference>
<dbReference type="eggNOG" id="KOG0654">
    <property type="taxonomic scope" value="Eukaryota"/>
</dbReference>
<evidence type="ECO:0000256" key="5">
    <source>
        <dbReference type="RuleBase" id="RU000383"/>
    </source>
</evidence>
<evidence type="ECO:0000313" key="9">
    <source>
        <dbReference type="EMBL" id="EFJ14707.1"/>
    </source>
</evidence>
<dbReference type="GO" id="GO:0000082">
    <property type="term" value="P:G1/S transition of mitotic cell cycle"/>
    <property type="evidence" value="ECO:0000318"/>
    <property type="project" value="GO_Central"/>
</dbReference>
<dbReference type="Gramene" id="EFJ14707">
    <property type="protein sequence ID" value="EFJ14707"/>
    <property type="gene ID" value="SELMODRAFT_423452"/>
</dbReference>
<feature type="compositionally biased region" description="Polar residues" evidence="6">
    <location>
        <begin position="13"/>
        <end position="31"/>
    </location>
</feature>
<dbReference type="InterPro" id="IPR048258">
    <property type="entry name" value="Cyclins_cyclin-box"/>
</dbReference>
<dbReference type="OMA" id="CAFYASD"/>
<dbReference type="GO" id="GO:0005737">
    <property type="term" value="C:cytoplasm"/>
    <property type="evidence" value="ECO:0000318"/>
    <property type="project" value="GO_Central"/>
</dbReference>
<reference evidence="9 10" key="1">
    <citation type="journal article" date="2011" name="Science">
        <title>The Selaginella genome identifies genetic changes associated with the evolution of vascular plants.</title>
        <authorList>
            <person name="Banks J.A."/>
            <person name="Nishiyama T."/>
            <person name="Hasebe M."/>
            <person name="Bowman J.L."/>
            <person name="Gribskov M."/>
            <person name="dePamphilis C."/>
            <person name="Albert V.A."/>
            <person name="Aono N."/>
            <person name="Aoyama T."/>
            <person name="Ambrose B.A."/>
            <person name="Ashton N.W."/>
            <person name="Axtell M.J."/>
            <person name="Barker E."/>
            <person name="Barker M.S."/>
            <person name="Bennetzen J.L."/>
            <person name="Bonawitz N.D."/>
            <person name="Chapple C."/>
            <person name="Cheng C."/>
            <person name="Correa L.G."/>
            <person name="Dacre M."/>
            <person name="DeBarry J."/>
            <person name="Dreyer I."/>
            <person name="Elias M."/>
            <person name="Engstrom E.M."/>
            <person name="Estelle M."/>
            <person name="Feng L."/>
            <person name="Finet C."/>
            <person name="Floyd S.K."/>
            <person name="Frommer W.B."/>
            <person name="Fujita T."/>
            <person name="Gramzow L."/>
            <person name="Gutensohn M."/>
            <person name="Harholt J."/>
            <person name="Hattori M."/>
            <person name="Heyl A."/>
            <person name="Hirai T."/>
            <person name="Hiwatashi Y."/>
            <person name="Ishikawa M."/>
            <person name="Iwata M."/>
            <person name="Karol K.G."/>
            <person name="Koehler B."/>
            <person name="Kolukisaoglu U."/>
            <person name="Kubo M."/>
            <person name="Kurata T."/>
            <person name="Lalonde S."/>
            <person name="Li K."/>
            <person name="Li Y."/>
            <person name="Litt A."/>
            <person name="Lyons E."/>
            <person name="Manning G."/>
            <person name="Maruyama T."/>
            <person name="Michael T.P."/>
            <person name="Mikami K."/>
            <person name="Miyazaki S."/>
            <person name="Morinaga S."/>
            <person name="Murata T."/>
            <person name="Mueller-Roeber B."/>
            <person name="Nelson D.R."/>
            <person name="Obara M."/>
            <person name="Oguri Y."/>
            <person name="Olmstead R.G."/>
            <person name="Onodera N."/>
            <person name="Petersen B.L."/>
            <person name="Pils B."/>
            <person name="Prigge M."/>
            <person name="Rensing S.A."/>
            <person name="Riano-Pachon D.M."/>
            <person name="Roberts A.W."/>
            <person name="Sato Y."/>
            <person name="Scheller H.V."/>
            <person name="Schulz B."/>
            <person name="Schulz C."/>
            <person name="Shakirov E.V."/>
            <person name="Shibagaki N."/>
            <person name="Shinohara N."/>
            <person name="Shippen D.E."/>
            <person name="Soerensen I."/>
            <person name="Sotooka R."/>
            <person name="Sugimoto N."/>
            <person name="Sugita M."/>
            <person name="Sumikawa N."/>
            <person name="Tanurdzic M."/>
            <person name="Theissen G."/>
            <person name="Ulvskov P."/>
            <person name="Wakazuki S."/>
            <person name="Weng J.K."/>
            <person name="Willats W.W."/>
            <person name="Wipf D."/>
            <person name="Wolf P.G."/>
            <person name="Yang L."/>
            <person name="Zimmer A.D."/>
            <person name="Zhu Q."/>
            <person name="Mitros T."/>
            <person name="Hellsten U."/>
            <person name="Loque D."/>
            <person name="Otillar R."/>
            <person name="Salamov A."/>
            <person name="Schmutz J."/>
            <person name="Shapiro H."/>
            <person name="Lindquist E."/>
            <person name="Lucas S."/>
            <person name="Rokhsar D."/>
            <person name="Grigoriev I.V."/>
        </authorList>
    </citation>
    <scope>NUCLEOTIDE SEQUENCE [LARGE SCALE GENOMIC DNA]</scope>
</reference>
<dbReference type="PIRSF" id="PIRSF001771">
    <property type="entry name" value="Cyclin_A_B_D_E"/>
    <property type="match status" value="1"/>
</dbReference>
<dbReference type="InterPro" id="IPR046965">
    <property type="entry name" value="Cyclin_A/B-like"/>
</dbReference>
<feature type="region of interest" description="Disordered" evidence="6">
    <location>
        <begin position="1"/>
        <end position="76"/>
    </location>
</feature>
<dbReference type="InterPro" id="IPR036915">
    <property type="entry name" value="Cyclin-like_sf"/>
</dbReference>
<dbReference type="InterPro" id="IPR039361">
    <property type="entry name" value="Cyclin"/>
</dbReference>
<evidence type="ECO:0000256" key="3">
    <source>
        <dbReference type="ARBA" id="ARBA00023127"/>
    </source>
</evidence>
<dbReference type="SMART" id="SM01332">
    <property type="entry name" value="Cyclin_C"/>
    <property type="match status" value="1"/>
</dbReference>
<dbReference type="STRING" id="88036.D8SLR7"/>
<evidence type="ECO:0000256" key="6">
    <source>
        <dbReference type="SAM" id="MobiDB-lite"/>
    </source>
</evidence>
<feature type="domain" description="Cyclin C-terminal" evidence="8">
    <location>
        <begin position="333"/>
        <end position="451"/>
    </location>
</feature>
<dbReference type="PANTHER" id="PTHR10177">
    <property type="entry name" value="CYCLINS"/>
    <property type="match status" value="1"/>
</dbReference>
<dbReference type="EMBL" id="GL377626">
    <property type="protein sequence ID" value="EFJ14707.1"/>
    <property type="molecule type" value="Genomic_DNA"/>
</dbReference>
<dbReference type="KEGG" id="smo:SELMODRAFT_423452"/>
<dbReference type="InterPro" id="IPR013763">
    <property type="entry name" value="Cyclin-like_dom"/>
</dbReference>
<dbReference type="FunFam" id="1.10.472.10:FF:000013">
    <property type="entry name" value="Cyclin A1"/>
    <property type="match status" value="1"/>
</dbReference>
<protein>
    <submittedName>
        <fullName evidence="9">Uncharacterized protein CYCA2-2</fullName>
    </submittedName>
</protein>
<dbReference type="AlphaFoldDB" id="D8SLR7"/>
<dbReference type="InterPro" id="IPR004367">
    <property type="entry name" value="Cyclin_C-dom"/>
</dbReference>
<keyword evidence="2" id="KW-0132">Cell division</keyword>